<dbReference type="NCBIfam" id="NF009118">
    <property type="entry name" value="PRK12469.1"/>
    <property type="match status" value="1"/>
</dbReference>
<evidence type="ECO:0000259" key="12">
    <source>
        <dbReference type="Pfam" id="PF04552"/>
    </source>
</evidence>
<dbReference type="Gene3D" id="1.10.10.60">
    <property type="entry name" value="Homeodomain-like"/>
    <property type="match status" value="1"/>
</dbReference>
<dbReference type="PROSITE" id="PS00717">
    <property type="entry name" value="SIGMA54_1"/>
    <property type="match status" value="1"/>
</dbReference>
<dbReference type="Pfam" id="PF04963">
    <property type="entry name" value="Sigma54_CBD"/>
    <property type="match status" value="1"/>
</dbReference>
<evidence type="ECO:0000313" key="14">
    <source>
        <dbReference type="EMBL" id="OUR75628.1"/>
    </source>
</evidence>
<dbReference type="PROSITE" id="PS50044">
    <property type="entry name" value="SIGMA54_3"/>
    <property type="match status" value="1"/>
</dbReference>
<dbReference type="GO" id="GO:0001216">
    <property type="term" value="F:DNA-binding transcription activator activity"/>
    <property type="evidence" value="ECO:0007669"/>
    <property type="project" value="InterPro"/>
</dbReference>
<evidence type="ECO:0000256" key="8">
    <source>
        <dbReference type="ARBA" id="ARBA00023125"/>
    </source>
</evidence>
<dbReference type="FunFam" id="1.10.10.60:FF:000045">
    <property type="entry name" value="RNA polymerase sigma-54 factor"/>
    <property type="match status" value="1"/>
</dbReference>
<dbReference type="FunFam" id="1.10.10.1330:FF:000001">
    <property type="entry name" value="RNA polymerase sigma-54 factor"/>
    <property type="match status" value="1"/>
</dbReference>
<evidence type="ECO:0000256" key="10">
    <source>
        <dbReference type="PIRNR" id="PIRNR000774"/>
    </source>
</evidence>
<gene>
    <name evidence="14" type="ORF">A9Q75_17655</name>
</gene>
<reference evidence="15" key="1">
    <citation type="journal article" date="2017" name="Proc. Natl. Acad. Sci. U.S.A.">
        <title>Simulation of Deepwater Horizon oil plume reveals substrate specialization within a complex community of hydrocarbon degraders.</title>
        <authorList>
            <person name="Hu P."/>
            <person name="Dubinsky E.A."/>
            <person name="Probst A.J."/>
            <person name="Wang J."/>
            <person name="Sieber C.M.K."/>
            <person name="Tom L.M."/>
            <person name="Gardinali P."/>
            <person name="Banfield J.F."/>
            <person name="Atlas R.M."/>
            <person name="Andersen G.L."/>
        </authorList>
    </citation>
    <scope>NUCLEOTIDE SEQUENCE [LARGE SCALE GENOMIC DNA]</scope>
</reference>
<dbReference type="InterPro" id="IPR007634">
    <property type="entry name" value="RNA_pol_sigma_54_DNA-bd"/>
</dbReference>
<evidence type="ECO:0000313" key="15">
    <source>
        <dbReference type="Proteomes" id="UP000243053"/>
    </source>
</evidence>
<dbReference type="PANTHER" id="PTHR32248:SF4">
    <property type="entry name" value="RNA POLYMERASE SIGMA-54 FACTOR"/>
    <property type="match status" value="1"/>
</dbReference>
<dbReference type="PANTHER" id="PTHR32248">
    <property type="entry name" value="RNA POLYMERASE SIGMA-54 FACTOR"/>
    <property type="match status" value="1"/>
</dbReference>
<evidence type="ECO:0000256" key="2">
    <source>
        <dbReference type="ARBA" id="ARBA00019942"/>
    </source>
</evidence>
<keyword evidence="8 10" id="KW-0238">DNA-binding</keyword>
<feature type="compositionally biased region" description="Polar residues" evidence="11">
    <location>
        <begin position="79"/>
        <end position="99"/>
    </location>
</feature>
<dbReference type="Gene3D" id="1.10.10.1330">
    <property type="entry name" value="RNA polymerase sigma-54 factor, core-binding domain"/>
    <property type="match status" value="1"/>
</dbReference>
<feature type="domain" description="RNA polymerase sigma factor 54 DNA-binding" evidence="12">
    <location>
        <begin position="345"/>
        <end position="502"/>
    </location>
</feature>
<protein>
    <recommendedName>
        <fullName evidence="2 10">RNA polymerase sigma-54 factor</fullName>
    </recommendedName>
</protein>
<dbReference type="GO" id="GO:0032993">
    <property type="term" value="C:protein-DNA complex"/>
    <property type="evidence" value="ECO:0007669"/>
    <property type="project" value="UniProtKB-ARBA"/>
</dbReference>
<dbReference type="GO" id="GO:0000976">
    <property type="term" value="F:transcription cis-regulatory region binding"/>
    <property type="evidence" value="ECO:0007669"/>
    <property type="project" value="UniProtKB-ARBA"/>
</dbReference>
<dbReference type="InterPro" id="IPR038709">
    <property type="entry name" value="RpoN_core-bd_sf"/>
</dbReference>
<keyword evidence="4 10" id="KW-0808">Transferase</keyword>
<keyword evidence="3 10" id="KW-0240">DNA-directed RNA polymerase</keyword>
<feature type="region of interest" description="Disordered" evidence="11">
    <location>
        <begin position="52"/>
        <end position="108"/>
    </location>
</feature>
<dbReference type="AlphaFoldDB" id="A0A1Y5DYL6"/>
<organism evidence="14 15">
    <name type="scientific">Colwellia psychrerythraea</name>
    <name type="common">Vibrio psychroerythus</name>
    <dbReference type="NCBI Taxonomy" id="28229"/>
    <lineage>
        <taxon>Bacteria</taxon>
        <taxon>Pseudomonadati</taxon>
        <taxon>Pseudomonadota</taxon>
        <taxon>Gammaproteobacteria</taxon>
        <taxon>Alteromonadales</taxon>
        <taxon>Colwelliaceae</taxon>
        <taxon>Colwellia</taxon>
    </lineage>
</organism>
<dbReference type="Pfam" id="PF00309">
    <property type="entry name" value="Sigma54_AID"/>
    <property type="match status" value="1"/>
</dbReference>
<dbReference type="PROSITE" id="PS00718">
    <property type="entry name" value="SIGMA54_2"/>
    <property type="match status" value="1"/>
</dbReference>
<evidence type="ECO:0000256" key="6">
    <source>
        <dbReference type="ARBA" id="ARBA00023015"/>
    </source>
</evidence>
<sequence length="505" mass="56529">MRPTLQLRIGQHLTMTPQLQQAIKLLQLSTLELQQEIQEVLESNPLLELDEKAQGDSTGEQNNLEEAYSSKANEEKSDQPASDGSEEQQASIDEISTTEAMEKSDIPEELNIDTTWEESYSAGVSNTGAVSSPADDYTYQGETTDSIQDHLLWQMELTPFSDTDKTIAIAIIEAVDDAGYLTVSPEDILESVGTEGLELDEVEAVLKRINMFDPIGVAARSIPDCLLIQLNQFSADTPYLKESKLIINEHIDLLGNRDYRQLMRKTKLKEDQLREVMRLIQSLNPRPGDSVIKGNDQYVIPDVTVEKKNGRWVVELNSDTAPKLSINKQYAAMSKTMKSSTNDGQFIRSNLQEAKWFIKSLESRNDTLLKVSNCIVQRQQGFLEHGAEAMRPMVLNDIAEAVDMHESTISRVTTQKYMHTPRGIFELKYFFSSHVSTENGGECSSTAIRSLIKKLILAETPAKPLSDSKMANLLAEQGIKVARRTIAKYRESLAIPPSNQRKSLL</sequence>
<dbReference type="PRINTS" id="PR00045">
    <property type="entry name" value="SIGMA54FCT"/>
</dbReference>
<keyword evidence="7 10" id="KW-0731">Sigma factor</keyword>
<keyword evidence="9 10" id="KW-0804">Transcription</keyword>
<evidence type="ECO:0000259" key="13">
    <source>
        <dbReference type="Pfam" id="PF04963"/>
    </source>
</evidence>
<keyword evidence="6 10" id="KW-0805">Transcription regulation</keyword>
<evidence type="ECO:0000256" key="3">
    <source>
        <dbReference type="ARBA" id="ARBA00022478"/>
    </source>
</evidence>
<feature type="compositionally biased region" description="Polar residues" evidence="11">
    <location>
        <begin position="55"/>
        <end position="64"/>
    </location>
</feature>
<dbReference type="GO" id="GO:0016779">
    <property type="term" value="F:nucleotidyltransferase activity"/>
    <property type="evidence" value="ECO:0007669"/>
    <property type="project" value="UniProtKB-KW"/>
</dbReference>
<evidence type="ECO:0000256" key="7">
    <source>
        <dbReference type="ARBA" id="ARBA00023082"/>
    </source>
</evidence>
<evidence type="ECO:0000256" key="5">
    <source>
        <dbReference type="ARBA" id="ARBA00022695"/>
    </source>
</evidence>
<evidence type="ECO:0000256" key="4">
    <source>
        <dbReference type="ARBA" id="ARBA00022679"/>
    </source>
</evidence>
<keyword evidence="5 10" id="KW-0548">Nucleotidyltransferase</keyword>
<dbReference type="InterPro" id="IPR007046">
    <property type="entry name" value="RNA_pol_sigma_54_core-bd"/>
</dbReference>
<name>A0A1Y5DYL6_COLPS</name>
<comment type="similarity">
    <text evidence="1 10">Belongs to the sigma-54 factor family.</text>
</comment>
<proteinExistence type="inferred from homology"/>
<dbReference type="GO" id="GO:0006352">
    <property type="term" value="P:DNA-templated transcription initiation"/>
    <property type="evidence" value="ECO:0007669"/>
    <property type="project" value="InterPro"/>
</dbReference>
<evidence type="ECO:0000256" key="1">
    <source>
        <dbReference type="ARBA" id="ARBA00008798"/>
    </source>
</evidence>
<evidence type="ECO:0000256" key="9">
    <source>
        <dbReference type="ARBA" id="ARBA00023163"/>
    </source>
</evidence>
<evidence type="ECO:0000256" key="11">
    <source>
        <dbReference type="SAM" id="MobiDB-lite"/>
    </source>
</evidence>
<dbReference type="GO" id="GO:0000428">
    <property type="term" value="C:DNA-directed RNA polymerase complex"/>
    <property type="evidence" value="ECO:0007669"/>
    <property type="project" value="UniProtKB-KW"/>
</dbReference>
<dbReference type="NCBIfam" id="NF004595">
    <property type="entry name" value="PRK05932.1-2"/>
    <property type="match status" value="1"/>
</dbReference>
<comment type="function">
    <text evidence="10">Sigma factors are initiation factors that promote the attachment of RNA polymerase to specific initiation sites and are then released.</text>
</comment>
<dbReference type="Pfam" id="PF04552">
    <property type="entry name" value="Sigma54_DBD"/>
    <property type="match status" value="1"/>
</dbReference>
<dbReference type="InterPro" id="IPR000394">
    <property type="entry name" value="RNA_pol_sigma_54"/>
</dbReference>
<comment type="caution">
    <text evidence="14">The sequence shown here is derived from an EMBL/GenBank/DDBJ whole genome shotgun (WGS) entry which is preliminary data.</text>
</comment>
<feature type="domain" description="RNA polymerase sigma factor 54 core-binding" evidence="13">
    <location>
        <begin position="142"/>
        <end position="330"/>
    </location>
</feature>
<dbReference type="NCBIfam" id="TIGR02395">
    <property type="entry name" value="rpoN_sigma"/>
    <property type="match status" value="1"/>
</dbReference>
<dbReference type="Proteomes" id="UP000243053">
    <property type="component" value="Unassembled WGS sequence"/>
</dbReference>
<accession>A0A1Y5DYL6</accession>
<dbReference type="GO" id="GO:0016987">
    <property type="term" value="F:sigma factor activity"/>
    <property type="evidence" value="ECO:0007669"/>
    <property type="project" value="UniProtKB-KW"/>
</dbReference>
<dbReference type="EMBL" id="MAAF01000109">
    <property type="protein sequence ID" value="OUR75628.1"/>
    <property type="molecule type" value="Genomic_DNA"/>
</dbReference>
<dbReference type="PIRSF" id="PIRSF000774">
    <property type="entry name" value="RpoN"/>
    <property type="match status" value="1"/>
</dbReference>